<feature type="chain" id="PRO_5046788079" evidence="1">
    <location>
        <begin position="22"/>
        <end position="898"/>
    </location>
</feature>
<evidence type="ECO:0000313" key="4">
    <source>
        <dbReference type="Proteomes" id="UP001371305"/>
    </source>
</evidence>
<keyword evidence="4" id="KW-1185">Reference proteome</keyword>
<dbReference type="SMART" id="SM00028">
    <property type="entry name" value="TPR"/>
    <property type="match status" value="6"/>
</dbReference>
<dbReference type="SUPFAM" id="SSF48452">
    <property type="entry name" value="TPR-like"/>
    <property type="match status" value="2"/>
</dbReference>
<dbReference type="InterPro" id="IPR011990">
    <property type="entry name" value="TPR-like_helical_dom_sf"/>
</dbReference>
<dbReference type="Pfam" id="PF13424">
    <property type="entry name" value="TPR_12"/>
    <property type="match status" value="2"/>
</dbReference>
<dbReference type="RefSeq" id="WP_341406852.1">
    <property type="nucleotide sequence ID" value="NZ_JBBUKT010000010.1"/>
</dbReference>
<evidence type="ECO:0000256" key="1">
    <source>
        <dbReference type="SAM" id="SignalP"/>
    </source>
</evidence>
<dbReference type="InterPro" id="IPR024983">
    <property type="entry name" value="CHAT_dom"/>
</dbReference>
<dbReference type="Proteomes" id="UP001371305">
    <property type="component" value="Unassembled WGS sequence"/>
</dbReference>
<dbReference type="Pfam" id="PF13374">
    <property type="entry name" value="TPR_10"/>
    <property type="match status" value="1"/>
</dbReference>
<name>A0ABU9B005_9BACT</name>
<reference evidence="3 4" key="1">
    <citation type="submission" date="2024-04" db="EMBL/GenBank/DDBJ databases">
        <title>Luteolibacter sp. isolated from soil.</title>
        <authorList>
            <person name="An J."/>
        </authorList>
    </citation>
    <scope>NUCLEOTIDE SEQUENCE [LARGE SCALE GENOMIC DNA]</scope>
    <source>
        <strain evidence="3 4">Y139</strain>
    </source>
</reference>
<comment type="caution">
    <text evidence="3">The sequence shown here is derived from an EMBL/GenBank/DDBJ whole genome shotgun (WGS) entry which is preliminary data.</text>
</comment>
<feature type="domain" description="CHAT" evidence="2">
    <location>
        <begin position="532"/>
        <end position="844"/>
    </location>
</feature>
<gene>
    <name evidence="3" type="ORF">WKV53_21415</name>
</gene>
<dbReference type="InterPro" id="IPR019734">
    <property type="entry name" value="TPR_rpt"/>
</dbReference>
<accession>A0ABU9B005</accession>
<organism evidence="3 4">
    <name type="scientific">Luteolibacter soli</name>
    <dbReference type="NCBI Taxonomy" id="3135280"/>
    <lineage>
        <taxon>Bacteria</taxon>
        <taxon>Pseudomonadati</taxon>
        <taxon>Verrucomicrobiota</taxon>
        <taxon>Verrucomicrobiia</taxon>
        <taxon>Verrucomicrobiales</taxon>
        <taxon>Verrucomicrobiaceae</taxon>
        <taxon>Luteolibacter</taxon>
    </lineage>
</organism>
<dbReference type="Gene3D" id="1.25.40.10">
    <property type="entry name" value="Tetratricopeptide repeat domain"/>
    <property type="match status" value="3"/>
</dbReference>
<dbReference type="PANTHER" id="PTHR10098:SF108">
    <property type="entry name" value="TETRATRICOPEPTIDE REPEAT PROTEIN 28"/>
    <property type="match status" value="1"/>
</dbReference>
<sequence>MPPIRRALATLLILGMGAARALDTNDLAAAEKELEALVADWEAAWQKAPSDENAIELGRALQALGVIERQAGKAEEALPHLQTAVERLATDSPAGRSDALEALAMAEQDLGKGTDAEKHLRQVIELRPEGAERLQGTDNLALNLLAQGNYPEAGELLRQALDATPADDVESRARRLGNLGRYLHVLGSHARAADTFREALALKFENPELRLSLSSQLALSNLRLGKTEEARKGMEEAASEARTFYHDTPFRAVPFINNLGALDLSAGNASEARASFAEALALLEKSFDPQHPSLITPLNNLGAAQQAEGDYKGAEQSLRRAAALQEKHLPRIHLQTAETARNLARNALLSGAPNAAAEINRATNIGISVIESAAPEIDRATELGIAVLDELIGHGSEQERLNFLQRHDLVSLPCATGDPQRIAHVLLATKARLFDAMLSGGKTDAVPDWQTVQKSLAPGSALVDATRFTALDGTDTYGAVILLPQGPPKWVLLGTEEDLQRWLAAFRERLAWRASALAGKSNPPPALKLRGILRSLHQKFWEPIARELPAETQHIAFSPDGALHFLPLPALMDEGMQPLCSRFLQVATVTSGRDLLNPAATTKLSSSPWELLGVSEFPKSKEPPGDDPLLELLASLADMPGTADEMSRLEKLAPRGSEFLRNEKASEQALASLPKAPAVLHLGCHAFFLADDLSPATDLDFDEHADLLHAGGLLLHGAALRKADSPLFSPDDDLLFPSEVAKLPLQGTRLVTLSSCESGAGTAVSGEGLLGLRRGFALAGAREVVVALWPVSDRSTPEFMERFYQLALASDRPAQALWQCQREFLAKAKNDDEFEAAVLRYAPFVLSQNTPLATGAEIAAAQSTSTPATKPAFPWKRLALVLPLLLFVVARLFKRRTA</sequence>
<dbReference type="Pfam" id="PF12770">
    <property type="entry name" value="CHAT"/>
    <property type="match status" value="1"/>
</dbReference>
<evidence type="ECO:0000259" key="2">
    <source>
        <dbReference type="Pfam" id="PF12770"/>
    </source>
</evidence>
<dbReference type="PANTHER" id="PTHR10098">
    <property type="entry name" value="RAPSYN-RELATED"/>
    <property type="match status" value="1"/>
</dbReference>
<dbReference type="EMBL" id="JBBUKT010000010">
    <property type="protein sequence ID" value="MEK7953088.1"/>
    <property type="molecule type" value="Genomic_DNA"/>
</dbReference>
<feature type="signal peptide" evidence="1">
    <location>
        <begin position="1"/>
        <end position="21"/>
    </location>
</feature>
<protein>
    <submittedName>
        <fullName evidence="3">CHAT domain-containing tetratricopeptide repeat protein</fullName>
    </submittedName>
</protein>
<evidence type="ECO:0000313" key="3">
    <source>
        <dbReference type="EMBL" id="MEK7953088.1"/>
    </source>
</evidence>
<proteinExistence type="predicted"/>
<keyword evidence="1" id="KW-0732">Signal</keyword>